<evidence type="ECO:0000313" key="3">
    <source>
        <dbReference type="EMBL" id="KAJ6442071.1"/>
    </source>
</evidence>
<evidence type="ECO:0000256" key="2">
    <source>
        <dbReference type="SAM" id="Phobius"/>
    </source>
</evidence>
<organism evidence="3 4">
    <name type="scientific">Purpureocillium lavendulum</name>
    <dbReference type="NCBI Taxonomy" id="1247861"/>
    <lineage>
        <taxon>Eukaryota</taxon>
        <taxon>Fungi</taxon>
        <taxon>Dikarya</taxon>
        <taxon>Ascomycota</taxon>
        <taxon>Pezizomycotina</taxon>
        <taxon>Sordariomycetes</taxon>
        <taxon>Hypocreomycetidae</taxon>
        <taxon>Hypocreales</taxon>
        <taxon>Ophiocordycipitaceae</taxon>
        <taxon>Purpureocillium</taxon>
    </lineage>
</organism>
<dbReference type="EMBL" id="JAQHRD010000004">
    <property type="protein sequence ID" value="KAJ6442071.1"/>
    <property type="molecule type" value="Genomic_DNA"/>
</dbReference>
<proteinExistence type="predicted"/>
<keyword evidence="2" id="KW-0812">Transmembrane</keyword>
<evidence type="ECO:0000313" key="4">
    <source>
        <dbReference type="Proteomes" id="UP001163105"/>
    </source>
</evidence>
<feature type="compositionally biased region" description="Acidic residues" evidence="1">
    <location>
        <begin position="167"/>
        <end position="179"/>
    </location>
</feature>
<name>A0AB34FTS8_9HYPO</name>
<feature type="region of interest" description="Disordered" evidence="1">
    <location>
        <begin position="97"/>
        <end position="214"/>
    </location>
</feature>
<evidence type="ECO:0000256" key="1">
    <source>
        <dbReference type="SAM" id="MobiDB-lite"/>
    </source>
</evidence>
<feature type="compositionally biased region" description="Polar residues" evidence="1">
    <location>
        <begin position="60"/>
        <end position="85"/>
    </location>
</feature>
<keyword evidence="3" id="KW-0131">Cell cycle</keyword>
<gene>
    <name evidence="3" type="ORF">O9K51_05623</name>
</gene>
<keyword evidence="4" id="KW-1185">Reference proteome</keyword>
<dbReference type="GO" id="GO:0051301">
    <property type="term" value="P:cell division"/>
    <property type="evidence" value="ECO:0007669"/>
    <property type="project" value="UniProtKB-KW"/>
</dbReference>
<keyword evidence="3" id="KW-0132">Cell division</keyword>
<feature type="region of interest" description="Disordered" evidence="1">
    <location>
        <begin position="51"/>
        <end position="85"/>
    </location>
</feature>
<dbReference type="Proteomes" id="UP001163105">
    <property type="component" value="Unassembled WGS sequence"/>
</dbReference>
<keyword evidence="2" id="KW-0472">Membrane</keyword>
<reference evidence="3" key="1">
    <citation type="submission" date="2023-01" db="EMBL/GenBank/DDBJ databases">
        <title>The growth and conidiation of Purpureocillium lavendulum are regulated by nitrogen source and histone H3K14 acetylation.</title>
        <authorList>
            <person name="Tang P."/>
            <person name="Han J."/>
            <person name="Zhang C."/>
            <person name="Tang P."/>
            <person name="Qi F."/>
            <person name="Zhang K."/>
            <person name="Liang L."/>
        </authorList>
    </citation>
    <scope>NUCLEOTIDE SEQUENCE</scope>
    <source>
        <strain evidence="3">YMF1.00683</strain>
    </source>
</reference>
<accession>A0AB34FTS8</accession>
<comment type="caution">
    <text evidence="3">The sequence shown here is derived from an EMBL/GenBank/DDBJ whole genome shotgun (WGS) entry which is preliminary data.</text>
</comment>
<feature type="transmembrane region" description="Helical" evidence="2">
    <location>
        <begin position="266"/>
        <end position="285"/>
    </location>
</feature>
<keyword evidence="2" id="KW-1133">Transmembrane helix</keyword>
<dbReference type="AlphaFoldDB" id="A0AB34FTS8"/>
<feature type="transmembrane region" description="Helical" evidence="2">
    <location>
        <begin position="20"/>
        <end position="40"/>
    </location>
</feature>
<protein>
    <submittedName>
        <fullName evidence="3">Cell division control protein 31</fullName>
    </submittedName>
</protein>
<sequence>MPSSPLLAVNNNVSLISIHVAPSSWLASVIIVLVFLALYIPRFASFISPPDDGEGDKRPTSSCAPSPSQQQRRPGTRFTASSGLGINRNSLHNLLYRPDFEPPVSPTSMRHSSALPSEPATEDLEESDIGSGGGYSPPAWRNLGNGDRSRGFWKPQPERFRRTLSPDSDDDYQSDDDVVLEQAIRTRLPQGSLSPEKGRSPSPPPPEDATLKVNHKSPSRELPLADMRASPQPPDNYIRFAVRAEVLQRTRPIENAITFLQKQYQAIFASWGTILSTFLIAVLSISTAKMLSKPAAPRPVGDLVKIAGLARSFEPLIYFSEPAVAHVKELQSTSIAVWDLGESVRISGMADADTIVQSLDAISETMKKLVLDLTRFHTHVDGDIDADARILDVMDWAKMHLNRLNTRPPASHLSHAYDNIHNLLTDAQILEDASGAPTRVGRVTTAVFGMSNPQREQRMIQRLFTAFISTIEEAIQDELEHSVSLFALFDDIDDHFLKLARHVAHESSTQEEFHAELLSGLWARMLGPRAAELRKFERNRALLHDVRHKTVRNKGNLVSHHGKLLTLKASLESLRGKLASQLVRGLNSSTLTLEDQIRGIAGVRDYLSDIRRQQKSKVMETLYSIDRSKKYTVTPEIEMGSDGGGAAGL</sequence>
<feature type="compositionally biased region" description="Polar residues" evidence="1">
    <location>
        <begin position="106"/>
        <end position="115"/>
    </location>
</feature>